<protein>
    <submittedName>
        <fullName evidence="1">Uncharacterized protein</fullName>
    </submittedName>
</protein>
<dbReference type="Proteomes" id="UP000007266">
    <property type="component" value="Linkage group 2"/>
</dbReference>
<name>D6W9X0_TRICA</name>
<reference evidence="1 2" key="1">
    <citation type="journal article" date="2008" name="Nature">
        <title>The genome of the model beetle and pest Tribolium castaneum.</title>
        <authorList>
            <consortium name="Tribolium Genome Sequencing Consortium"/>
            <person name="Richards S."/>
            <person name="Gibbs R.A."/>
            <person name="Weinstock G.M."/>
            <person name="Brown S.J."/>
            <person name="Denell R."/>
            <person name="Beeman R.W."/>
            <person name="Gibbs R."/>
            <person name="Beeman R.W."/>
            <person name="Brown S.J."/>
            <person name="Bucher G."/>
            <person name="Friedrich M."/>
            <person name="Grimmelikhuijzen C.J."/>
            <person name="Klingler M."/>
            <person name="Lorenzen M."/>
            <person name="Richards S."/>
            <person name="Roth S."/>
            <person name="Schroder R."/>
            <person name="Tautz D."/>
            <person name="Zdobnov E.M."/>
            <person name="Muzny D."/>
            <person name="Gibbs R.A."/>
            <person name="Weinstock G.M."/>
            <person name="Attaway T."/>
            <person name="Bell S."/>
            <person name="Buhay C.J."/>
            <person name="Chandrabose M.N."/>
            <person name="Chavez D."/>
            <person name="Clerk-Blankenburg K.P."/>
            <person name="Cree A."/>
            <person name="Dao M."/>
            <person name="Davis C."/>
            <person name="Chacko J."/>
            <person name="Dinh H."/>
            <person name="Dugan-Rocha S."/>
            <person name="Fowler G."/>
            <person name="Garner T.T."/>
            <person name="Garnes J."/>
            <person name="Gnirke A."/>
            <person name="Hawes A."/>
            <person name="Hernandez J."/>
            <person name="Hines S."/>
            <person name="Holder M."/>
            <person name="Hume J."/>
            <person name="Jhangiani S.N."/>
            <person name="Joshi V."/>
            <person name="Khan Z.M."/>
            <person name="Jackson L."/>
            <person name="Kovar C."/>
            <person name="Kowis A."/>
            <person name="Lee S."/>
            <person name="Lewis L.R."/>
            <person name="Margolis J."/>
            <person name="Morgan M."/>
            <person name="Nazareth L.V."/>
            <person name="Nguyen N."/>
            <person name="Okwuonu G."/>
            <person name="Parker D."/>
            <person name="Richards S."/>
            <person name="Ruiz S.J."/>
            <person name="Santibanez J."/>
            <person name="Savard J."/>
            <person name="Scherer S.E."/>
            <person name="Schneider B."/>
            <person name="Sodergren E."/>
            <person name="Tautz D."/>
            <person name="Vattahil S."/>
            <person name="Villasana D."/>
            <person name="White C.S."/>
            <person name="Wright R."/>
            <person name="Park Y."/>
            <person name="Beeman R.W."/>
            <person name="Lord J."/>
            <person name="Oppert B."/>
            <person name="Lorenzen M."/>
            <person name="Brown S."/>
            <person name="Wang L."/>
            <person name="Savard J."/>
            <person name="Tautz D."/>
            <person name="Richards S."/>
            <person name="Weinstock G."/>
            <person name="Gibbs R.A."/>
            <person name="Liu Y."/>
            <person name="Worley K."/>
            <person name="Weinstock G."/>
            <person name="Elsik C.G."/>
            <person name="Reese J.T."/>
            <person name="Elhaik E."/>
            <person name="Landan G."/>
            <person name="Graur D."/>
            <person name="Arensburger P."/>
            <person name="Atkinson P."/>
            <person name="Beeman R.W."/>
            <person name="Beidler J."/>
            <person name="Brown S.J."/>
            <person name="Demuth J.P."/>
            <person name="Drury D.W."/>
            <person name="Du Y.Z."/>
            <person name="Fujiwara H."/>
            <person name="Lorenzen M."/>
            <person name="Maselli V."/>
            <person name="Osanai M."/>
            <person name="Park Y."/>
            <person name="Robertson H.M."/>
            <person name="Tu Z."/>
            <person name="Wang J.J."/>
            <person name="Wang S."/>
            <person name="Richards S."/>
            <person name="Song H."/>
            <person name="Zhang L."/>
            <person name="Sodergren E."/>
            <person name="Werner D."/>
            <person name="Stanke M."/>
            <person name="Morgenstern B."/>
            <person name="Solovyev V."/>
            <person name="Kosarev P."/>
            <person name="Brown G."/>
            <person name="Chen H.C."/>
            <person name="Ermolaeva O."/>
            <person name="Hlavina W."/>
            <person name="Kapustin Y."/>
            <person name="Kiryutin B."/>
            <person name="Kitts P."/>
            <person name="Maglott D."/>
            <person name="Pruitt K."/>
            <person name="Sapojnikov V."/>
            <person name="Souvorov A."/>
            <person name="Mackey A.J."/>
            <person name="Waterhouse R.M."/>
            <person name="Wyder S."/>
            <person name="Zdobnov E.M."/>
            <person name="Zdobnov E.M."/>
            <person name="Wyder S."/>
            <person name="Kriventseva E.V."/>
            <person name="Kadowaki T."/>
            <person name="Bork P."/>
            <person name="Aranda M."/>
            <person name="Bao R."/>
            <person name="Beermann A."/>
            <person name="Berns N."/>
            <person name="Bolognesi R."/>
            <person name="Bonneton F."/>
            <person name="Bopp D."/>
            <person name="Brown S.J."/>
            <person name="Bucher G."/>
            <person name="Butts T."/>
            <person name="Chaumot A."/>
            <person name="Denell R.E."/>
            <person name="Ferrier D.E."/>
            <person name="Friedrich M."/>
            <person name="Gordon C.M."/>
            <person name="Jindra M."/>
            <person name="Klingler M."/>
            <person name="Lan Q."/>
            <person name="Lattorff H.M."/>
            <person name="Laudet V."/>
            <person name="von Levetsow C."/>
            <person name="Liu Z."/>
            <person name="Lutz R."/>
            <person name="Lynch J.A."/>
            <person name="da Fonseca R.N."/>
            <person name="Posnien N."/>
            <person name="Reuter R."/>
            <person name="Roth S."/>
            <person name="Savard J."/>
            <person name="Schinko J.B."/>
            <person name="Schmitt C."/>
            <person name="Schoppmeier M."/>
            <person name="Schroder R."/>
            <person name="Shippy T.D."/>
            <person name="Simonnet F."/>
            <person name="Marques-Souza H."/>
            <person name="Tautz D."/>
            <person name="Tomoyasu Y."/>
            <person name="Trauner J."/>
            <person name="Van der Zee M."/>
            <person name="Vervoort M."/>
            <person name="Wittkopp N."/>
            <person name="Wimmer E.A."/>
            <person name="Yang X."/>
            <person name="Jones A.K."/>
            <person name="Sattelle D.B."/>
            <person name="Ebert P.R."/>
            <person name="Nelson D."/>
            <person name="Scott J.G."/>
            <person name="Beeman R.W."/>
            <person name="Muthukrishnan S."/>
            <person name="Kramer K.J."/>
            <person name="Arakane Y."/>
            <person name="Beeman R.W."/>
            <person name="Zhu Q."/>
            <person name="Hogenkamp D."/>
            <person name="Dixit R."/>
            <person name="Oppert B."/>
            <person name="Jiang H."/>
            <person name="Zou Z."/>
            <person name="Marshall J."/>
            <person name="Elpidina E."/>
            <person name="Vinokurov K."/>
            <person name="Oppert C."/>
            <person name="Zou Z."/>
            <person name="Evans J."/>
            <person name="Lu Z."/>
            <person name="Zhao P."/>
            <person name="Sumathipala N."/>
            <person name="Altincicek B."/>
            <person name="Vilcinskas A."/>
            <person name="Williams M."/>
            <person name="Hultmark D."/>
            <person name="Hetru C."/>
            <person name="Jiang H."/>
            <person name="Grimmelikhuijzen C.J."/>
            <person name="Hauser F."/>
            <person name="Cazzamali G."/>
            <person name="Williamson M."/>
            <person name="Park Y."/>
            <person name="Li B."/>
            <person name="Tanaka Y."/>
            <person name="Predel R."/>
            <person name="Neupert S."/>
            <person name="Schachtner J."/>
            <person name="Verleyen P."/>
            <person name="Raible F."/>
            <person name="Bork P."/>
            <person name="Friedrich M."/>
            <person name="Walden K.K."/>
            <person name="Robertson H.M."/>
            <person name="Angeli S."/>
            <person name="Foret S."/>
            <person name="Bucher G."/>
            <person name="Schuetz S."/>
            <person name="Maleszka R."/>
            <person name="Wimmer E.A."/>
            <person name="Beeman R.W."/>
            <person name="Lorenzen M."/>
            <person name="Tomoyasu Y."/>
            <person name="Miller S.C."/>
            <person name="Grossmann D."/>
            <person name="Bucher G."/>
        </authorList>
    </citation>
    <scope>NUCLEOTIDE SEQUENCE [LARGE SCALE GENOMIC DNA]</scope>
    <source>
        <strain evidence="1 2">Georgia GA2</strain>
    </source>
</reference>
<sequence length="62" mass="7020">MLTAGRRPDNGQIALFISTTHKPATALWILVRKKGLLEIFIQFVATFRPNLVWAIKADRINS</sequence>
<keyword evidence="2" id="KW-1185">Reference proteome</keyword>
<organism evidence="1 2">
    <name type="scientific">Tribolium castaneum</name>
    <name type="common">Red flour beetle</name>
    <dbReference type="NCBI Taxonomy" id="7070"/>
    <lineage>
        <taxon>Eukaryota</taxon>
        <taxon>Metazoa</taxon>
        <taxon>Ecdysozoa</taxon>
        <taxon>Arthropoda</taxon>
        <taxon>Hexapoda</taxon>
        <taxon>Insecta</taxon>
        <taxon>Pterygota</taxon>
        <taxon>Neoptera</taxon>
        <taxon>Endopterygota</taxon>
        <taxon>Coleoptera</taxon>
        <taxon>Polyphaga</taxon>
        <taxon>Cucujiformia</taxon>
        <taxon>Tenebrionidae</taxon>
        <taxon>Tenebrionidae incertae sedis</taxon>
        <taxon>Tribolium</taxon>
    </lineage>
</organism>
<accession>D6W9X0</accession>
<dbReference type="AlphaFoldDB" id="D6W9X0"/>
<dbReference type="EMBL" id="KQ971312">
    <property type="protein sequence ID" value="EEZ98097.1"/>
    <property type="molecule type" value="Genomic_DNA"/>
</dbReference>
<evidence type="ECO:0000313" key="2">
    <source>
        <dbReference type="Proteomes" id="UP000007266"/>
    </source>
</evidence>
<evidence type="ECO:0000313" key="1">
    <source>
        <dbReference type="EMBL" id="EEZ98097.1"/>
    </source>
</evidence>
<reference evidence="1 2" key="2">
    <citation type="journal article" date="2010" name="Nucleic Acids Res.">
        <title>BeetleBase in 2010: revisions to provide comprehensive genomic information for Tribolium castaneum.</title>
        <authorList>
            <person name="Kim H.S."/>
            <person name="Murphy T."/>
            <person name="Xia J."/>
            <person name="Caragea D."/>
            <person name="Park Y."/>
            <person name="Beeman R.W."/>
            <person name="Lorenzen M.D."/>
            <person name="Butcher S."/>
            <person name="Manak J.R."/>
            <person name="Brown S.J."/>
        </authorList>
    </citation>
    <scope>GENOME REANNOTATION</scope>
    <source>
        <strain evidence="1 2">Georgia GA2</strain>
    </source>
</reference>
<dbReference type="HOGENOM" id="CLU_2906979_0_0_1"/>
<proteinExistence type="predicted"/>
<gene>
    <name evidence="1" type="primary">GLEAN_00510</name>
    <name evidence="1" type="ORF">TcasGA2_TC000510</name>
</gene>